<gene>
    <name evidence="5" type="primary">ELAPOR2</name>
</gene>
<protein>
    <recommendedName>
        <fullName evidence="4">VWFD domain-containing protein</fullName>
    </recommendedName>
</protein>
<feature type="domain" description="VWFD" evidence="4">
    <location>
        <begin position="3858"/>
        <end position="4035"/>
    </location>
</feature>
<dbReference type="Gene3D" id="2.10.25.10">
    <property type="entry name" value="Laminin"/>
    <property type="match status" value="11"/>
</dbReference>
<dbReference type="SUPFAM" id="SSF57567">
    <property type="entry name" value="Serine protease inhibitors"/>
    <property type="match status" value="11"/>
</dbReference>
<dbReference type="SMART" id="SM00215">
    <property type="entry name" value="VWC_out"/>
    <property type="match status" value="8"/>
</dbReference>
<dbReference type="STRING" id="8154.ENSACLP00000016741"/>
<dbReference type="SMART" id="SM00216">
    <property type="entry name" value="VWD"/>
    <property type="match status" value="11"/>
</dbReference>
<dbReference type="InterPro" id="IPR025615">
    <property type="entry name" value="TILa_dom"/>
</dbReference>
<dbReference type="InterPro" id="IPR001846">
    <property type="entry name" value="VWF_type-D"/>
</dbReference>
<dbReference type="InterPro" id="IPR000742">
    <property type="entry name" value="EGF"/>
</dbReference>
<feature type="domain" description="VWFD" evidence="4">
    <location>
        <begin position="844"/>
        <end position="1004"/>
    </location>
</feature>
<keyword evidence="3" id="KW-0325">Glycoprotein</keyword>
<evidence type="ECO:0000313" key="6">
    <source>
        <dbReference type="Proteomes" id="UP000265100"/>
    </source>
</evidence>
<reference evidence="5" key="4">
    <citation type="submission" date="2025-09" db="UniProtKB">
        <authorList>
            <consortium name="Ensembl"/>
        </authorList>
    </citation>
    <scope>IDENTIFICATION</scope>
</reference>
<reference evidence="6" key="2">
    <citation type="submission" date="2023-03" db="EMBL/GenBank/DDBJ databases">
        <authorList>
            <consortium name="Wellcome Sanger Institute Data Sharing"/>
        </authorList>
    </citation>
    <scope>NUCLEOTIDE SEQUENCE [LARGE SCALE GENOMIC DNA]</scope>
</reference>
<organism evidence="5 6">
    <name type="scientific">Astatotilapia calliptera</name>
    <name type="common">Eastern happy</name>
    <name type="synonym">Chromis callipterus</name>
    <dbReference type="NCBI Taxonomy" id="8154"/>
    <lineage>
        <taxon>Eukaryota</taxon>
        <taxon>Metazoa</taxon>
        <taxon>Chordata</taxon>
        <taxon>Craniata</taxon>
        <taxon>Vertebrata</taxon>
        <taxon>Euteleostomi</taxon>
        <taxon>Actinopterygii</taxon>
        <taxon>Neopterygii</taxon>
        <taxon>Teleostei</taxon>
        <taxon>Neoteleostei</taxon>
        <taxon>Acanthomorphata</taxon>
        <taxon>Ovalentaria</taxon>
        <taxon>Cichlomorphae</taxon>
        <taxon>Cichliformes</taxon>
        <taxon>Cichlidae</taxon>
        <taxon>African cichlids</taxon>
        <taxon>Pseudocrenilabrinae</taxon>
        <taxon>Haplochromini</taxon>
        <taxon>Astatotilapia</taxon>
    </lineage>
</organism>
<dbReference type="InterPro" id="IPR036084">
    <property type="entry name" value="Ser_inhib-like_sf"/>
</dbReference>
<dbReference type="Ensembl" id="ENSACLT00000017149.1">
    <property type="protein sequence ID" value="ENSACLP00000016741.1"/>
    <property type="gene ID" value="ENSACLG00000011366.2"/>
</dbReference>
<keyword evidence="2" id="KW-1015">Disulfide bond</keyword>
<feature type="domain" description="VWFD" evidence="4">
    <location>
        <begin position="1959"/>
        <end position="2122"/>
    </location>
</feature>
<feature type="domain" description="VWFD" evidence="4">
    <location>
        <begin position="470"/>
        <end position="641"/>
    </location>
</feature>
<evidence type="ECO:0000256" key="2">
    <source>
        <dbReference type="ARBA" id="ARBA00023157"/>
    </source>
</evidence>
<keyword evidence="6" id="KW-1185">Reference proteome</keyword>
<dbReference type="PANTHER" id="PTHR11339:SF244">
    <property type="entry name" value="IGGFC-BINDING PROTEIN"/>
    <property type="match status" value="1"/>
</dbReference>
<feature type="domain" description="VWFD" evidence="4">
    <location>
        <begin position="4564"/>
        <end position="4648"/>
    </location>
</feature>
<dbReference type="Pfam" id="PF00094">
    <property type="entry name" value="VWD"/>
    <property type="match status" value="13"/>
</dbReference>
<feature type="domain" description="VWFD" evidence="4">
    <location>
        <begin position="3471"/>
        <end position="3650"/>
    </location>
</feature>
<evidence type="ECO:0000313" key="5">
    <source>
        <dbReference type="Ensembl" id="ENSACLP00000016741.1"/>
    </source>
</evidence>
<dbReference type="Pfam" id="PF08742">
    <property type="entry name" value="C8"/>
    <property type="match status" value="12"/>
</dbReference>
<dbReference type="SMART" id="SM00832">
    <property type="entry name" value="C8"/>
    <property type="match status" value="12"/>
</dbReference>
<dbReference type="InterPro" id="IPR001007">
    <property type="entry name" value="VWF_dom"/>
</dbReference>
<feature type="domain" description="VWFD" evidence="4">
    <location>
        <begin position="4182"/>
        <end position="4362"/>
    </location>
</feature>
<sequence length="4648" mass="505294">MYNQDPAYLNAGRGCKTVGIYLLLFWELYSYKLGASFWSDRTCAQKCTCTSTGLQCRNEPCSFSQICKPASFQFSCQTVPRGTCTISGDPHYYTFDNTVFHFQGTCTYVLSEQCNSGRPYYRVEGKNEHRGSTQVSWTRLVKVHVYNDTIELVKGRRGQAKVNGNFASTPFSLSNGTVQVYESGFSVFVSTDFGLVVSYDTNHHVQISLPYTYQNGTCGLCGNFNGIRRDDFQTRDGEVVSSDVVFANSWQASGDDEPGCGPQCGGLDCAVCTVEETALYSNTDHCGILSSSSGPFTACHQQLPPQSFVDSCVYDLCVGGGYQPILCQALTVYASQCQQSGIQLPSWRTPGFCEIPCPANSHFESEGTGCPPTCVNPNSTHNCPLPPQESCICDSGYILSGGVCVPHAECGCSFEGRYYRSGQTVILDEDCGRRCSCSYGSMTCHSHGCGPLESCRVEDGERGCRPNSYETCWIRGPGSYQTFDGLTYQYPGACRLTLAKVMGLSSHPHFMVTAEKVPKGQQGFARILHFEAEGIHVSIEMVNGQLIRLPFSTTSNRIQIFHSSIYSVIIRTSFGVTVQTVWPHFVRVTAPGVYNGSLGGLCGNYNGHPHDDFRTPNGVLVNSSQDFGDSWRDGSLAAHCVESMNQNSTTNYNSTEYCGILSSPDGPFVPCWSVVDPSQQVDVCVEIMGACNNPASTLCGVLRDYALMCQQKGVALGQWRNATGCALTCPSNSHYELCGTSCPSACPSLSFPFTCDTVCQEGCQCNSGFILNGDQCVPPTSCGCYHQGRYHQGGEQFWDGEECQSLCTCNGTTGNVHCTPNSCGPQESCRVVEGKFGCHPNPHGTCSASGDPHYITFDRRAYDFQGSCRYVLVTLCNATDELNQFSVEAKNEALNGRPLSIVAEVFVNGVTRNLPIVLNEGNVSVYATGSRILVSTNFGLSVTYNGYSAVFISVPPNYREKICGLCGNFNGNSNDDFHTPSGTIVTSPDEFGRAWKVPGNYTCNDGCGSSCPQCANEQPARDQCEVIQAADGPFSFCYEEVDPAPYFNDCVFDVCLSGNQGHDLLCSAIESYVSACQSANVRIYPWRENTTCTLDCPANSHYELCGTDCGHTCASSIDETCEQFCSEGCFCDEGFIKSGTRCVPVESCGCQYDGFYYDSFWTDGCSQRCECHAPNDLRCSASSCTPEQQCSIRDGQLGCYDAMSTCTVWGDPHYITFDGAVAHFQGTCSYIITESTNHGTNETQFQVIATNNHRGNNRVSFVSAVDIYLSNHPESVYIRIGPNKRVNGNDASLPTTVGILAQVVRQGSYIVVDASDLLVQFDGQSTLLVRLGQNRHDRVTGMCGNSNNDPSDDKVLPNGTLAQNDNYFGHIAVEITIDASTRQEEYSQLCSVITNTTGPFSTCHLHSDPQPFFSSCVYDLCLYTPANGMLCSAVSAYEKTCSVLGLDIPDWRSALHCGIPVCSPVSSCPVRSPVCSPVSSCPVRSPVCSSVSPCPPVCSCPACSPVASCLPVARPPSCSVPGPALGASFWSDRTCAQKCTCTSTGLQCRNEPCSFSQICKPASFQFSCQTVPRGTCTISGDPHYDTFDNTVFHFQGTCTYVLSEQCNSGRPYYRVEGKNEHRGSTQVSWTRLVKVHIYFSHLIYLLVFLQVNGNFASTPFSLSNGTVQVYDSGFSVFVSTDFGLVVSYDTNHYVQISLPYTYQNGTCGLCGNFNGIRRDDFQTRDGEVVSSDVVFANSWQAFGDDKPGCGPQCGGLDCAVCTVEETALYSNTDHCGILSSSSGPFTVCHQQLPPQSFVDSCVYDLCVGGGYRPILCQALSVYASQCQQSGIRLPSWRTPGFCEIPCPANSHFESEGTGCPPTCVNPNSTHNCPLPPQESCICDSGYILSGGVCVPHAECGCSLEGRYYRSGQTVILDKNCGRRCSCSYGSITFHSQGCGPFESCRLENGEGRCRPNSYETCWIRGPGSYQTFDGLTYQYPGTCRLTLAKVMGLSSHPHFMVTAEKVPRGQQGFARILEWNTYLKLCSSFNIYLCVHRLNTIFHSSIYSVIIRTSFGVTVQTVWPHFVRVTAPGVYNGSLGGLCGNYNGHPHDDFNTPNGVLVNSSQDFGDSWRDGSLAADCVQSMNQNSTTNYNSTEYCGILSSPDGPFVPCWSVVDPSQQVDVCVEIMGGSNNPASTLCGVLRDYALMCQQKGVALGQWRNATGCALTCPSNSHYELCGSSCPSACPSLSFPFTCDTVCQEGCQCNSGFILNGDQCVPPTSCGCYHQGRYHQGGEQFWDGEECQSLCTCNGNTGSVHCTPNSCGPQESCRVVEGEFGCHPNLHGTCSASGDPHYITFDRKAYDFQGTCRYVLVTLCNATDELNQFSVEAKNEALNERPLSIVAEVFVNVWGYNVHMSRDRRGLVQVNGVTRNLPIILNEGNVSIYATGSRILVSTNFGLSVTYNRYRAVEKICGLCGNFNGNPNDDFHTPSGTIVTSPDEFGRAWKVPGNYTCNDGCGSSCPQCANEQPARDQCEVIQAADGPFSFCHEEVDPAPYFNDCVFDVCLSGNQGHDLLCSAIESYVSACQSANVRIYPWRENTTCSESTSLDCPANSHYELCGTDCGHTCASSIDETCEQFCSEGCFCDEGFIKSGTRCVPVERCGCQYDGFYYDLGASFWSDRTCAQKCTCTSTGLQCRNEPCSFSQICKPASFQFSCQTVPRGTCTISGDPHYYTFDNTVFHFQGTCTYVLSEQCNSGRPYYRVEGKNEHRGSTQVSWTRLVKVHVYNDTIELVKGRHGQVNGNFAFTPFSLSNGTVQVYESGFSVFVSTDFGLVVSYDTIHHVQISLPYTYQNGTCGLCGNFNGIRRDDFQTRDGEVVSSDVVFANSWQASGDDEPGCGPQCGGLDCAVCTVEETALYSNTDHCGILSSSSGPFTACHQQLPPQSFVESCVYDLCVGGGYRPILCQALSVYASQCQQSGIRLPSWRTPGFCEIPCPANSHFESEGTGCPPTCVNPNSTHNCPLPPQESCICDSGYILSGGVCVPHAECGCSFEGRYYRSGQTVILDGDCGRRCSCSYGSMTCHSHGCGPLESCRVEDGERGCRPNSYETCWIRGPGSYQTFDGLTYQYPGACRLTLAKVMGLSSHPHFMVTAEKVPRGQQGFTRILHFEAEGIHISIEMARNSKVKVSEWNTYLKLCSSFNIYLCIFHSSIYSVIIRTSFGVTVQTVWPHFVRVTAPGVYNGSLGGLCGNYNGHPHDDFNTPNGVLVNSSQDFGDSWRDSSLAAHCVESMNQNSTTNYNSTEYCGILSSPDGPFVPCWSVVNPRHQVDVCVEIMGGSNNPASTLCGVLRDYALMCQQKGVALGQWRNATGCALTCPSNSHYELCGSSCPSACPSLSFPFTCDTVCQEGCQCNSGFILNGDQCVPPTSCGCYHQGRYHQGGEQFWDGEECQSLCTCNGTTGNVHCTPNSCGPQESCRVVEGEFGCHPNLHGTCSASGDPHYITFDRKAYDFQGTCRYVLVTLCNATDELNQFSVEAKNEALNGLPLSIVAEVFVNVWGYDMHMSRDRRGLVQVNGVTRNLPIVLNEGNVSIYATGSRILVSTNFGLSVTYNGYSAVFISVPPNYREKICGLCGNFNGNPNDDFHTPSGTIVTSPDEFGRAWKVPGNYTCNDGCGSSCPQCANEQPTRDQCEVIQASDGPFSFCHEEVDPAPYFNDCVFDVCLSGNQGHDLLCSAIESYVSACQSANVRIYPWRENTTCSESTSLDCPANSHYELCGTDCGHTCSSHIDETCEQFCSEGCFCDEGFIKSGTRCVPVESCGCQYDGFYYDLGASFWSDRTCAQKCTCTSTGLQCRNEPCSFSQICKPASFQFSCQTVPRGTCTISGDPHYDTFDNTVFHFQGTCTYVLSEQCNSGRPYYRVEGKNEHRGSTQVSWTRLVKVHVYNDTIELVKGRHGQVNGNFAFTPFSLSNGTVQVYESGFSVFVSTDFGLVVSYDTIHHVQISLPYTYQNGTCGLCGNFNGIRRDDFQTRDGEVVSSDVVFANSWQASGDDEPGCGPQCGGLDCAVCTVEETALYSNTDHCGILSSSSGPFTACHQQLPPQSFVESCVYDLCVGGGYRPILCQALSVYASQCQQSGIQLPSWRTPGFCEIPCPANSHFESEGTGCPPTCVNPNSTHNCPLPPQESCICDLGYILSGGVCVPHAECGCSFEGRYYRSGQTVILDGDCGRRCSCSYGSMTCHSHGCGPLESCRVEDGERGCRPNSYETCWIRGPGSYQTFDGLTYQYPGACRLTLAKVMGLSMKVSEWNTYLKLCSSFNIYLCTVWPHFVRVTAPGVYNGSLGGLCGNYNGHPHDDFNTPNGVLINSSQDFGDSWRDGSLAAHCVESMNQNSTTNYNSTEYCGILSSPDGPFVPCWSVVDPSQQVDVCVEIMGGSNNPASTLCGVLRDYALMCQQKGVALGQWRNATGSLTCPSNSHYELCGTSCPSACPSLSFPFTCDTVCQEGCQCNSGFILNGDQCVPPTSCGCYHQGRYHQGGEQFWDGEECQSLCTCNGTTGNVHCTPNSCGPQESCRVVEGEFGCHPNLHGTCSASGDPHYITFDRKAYDFQGTCRYVLVTLCNATDELNQFSVEAKNEALNGLPLSIVAEVFVNVWGYDMHMSRDRRGLVQVSS</sequence>
<proteinExistence type="predicted"/>
<feature type="domain" description="VWFD" evidence="4">
    <location>
        <begin position="2703"/>
        <end position="2880"/>
    </location>
</feature>
<evidence type="ECO:0000259" key="4">
    <source>
        <dbReference type="PROSITE" id="PS51233"/>
    </source>
</evidence>
<feature type="domain" description="VWFD" evidence="4">
    <location>
        <begin position="1204"/>
        <end position="1381"/>
    </location>
</feature>
<dbReference type="SMART" id="SM00214">
    <property type="entry name" value="VWC"/>
    <property type="match status" value="6"/>
</dbReference>
<keyword evidence="1" id="KW-0677">Repeat</keyword>
<dbReference type="PROSITE" id="PS51233">
    <property type="entry name" value="VWFD"/>
    <property type="match status" value="13"/>
</dbReference>
<dbReference type="PANTHER" id="PTHR11339">
    <property type="entry name" value="EXTRACELLULAR MATRIX GLYCOPROTEIN RELATED"/>
    <property type="match status" value="1"/>
</dbReference>
<dbReference type="InterPro" id="IPR050780">
    <property type="entry name" value="Mucin_vWF_Thrombospondin_sf"/>
</dbReference>
<dbReference type="InterPro" id="IPR002919">
    <property type="entry name" value="TIL_dom"/>
</dbReference>
<feature type="domain" description="VWFD" evidence="4">
    <location>
        <begin position="82"/>
        <end position="261"/>
    </location>
</feature>
<feature type="domain" description="VWFD" evidence="4">
    <location>
        <begin position="3089"/>
        <end position="3268"/>
    </location>
</feature>
<reference evidence="5" key="3">
    <citation type="submission" date="2025-08" db="UniProtKB">
        <authorList>
            <consortium name="Ensembl"/>
        </authorList>
    </citation>
    <scope>IDENTIFICATION</scope>
</reference>
<dbReference type="Pfam" id="PF12714">
    <property type="entry name" value="TILa"/>
    <property type="match status" value="3"/>
</dbReference>
<name>A0A3P8PI58_ASTCA</name>
<evidence type="ECO:0000256" key="3">
    <source>
        <dbReference type="ARBA" id="ARBA00023180"/>
    </source>
</evidence>
<dbReference type="Pfam" id="PF01826">
    <property type="entry name" value="TIL"/>
    <property type="match status" value="11"/>
</dbReference>
<dbReference type="InterPro" id="IPR014853">
    <property type="entry name" value="VWF/SSPO/ZAN-like_Cys-rich_dom"/>
</dbReference>
<evidence type="ECO:0000256" key="1">
    <source>
        <dbReference type="ARBA" id="ARBA00022737"/>
    </source>
</evidence>
<dbReference type="SMART" id="SM00181">
    <property type="entry name" value="EGF"/>
    <property type="match status" value="11"/>
</dbReference>
<reference evidence="5 6" key="1">
    <citation type="submission" date="2018-05" db="EMBL/GenBank/DDBJ databases">
        <authorList>
            <person name="Datahose"/>
        </authorList>
    </citation>
    <scope>NUCLEOTIDE SEQUENCE</scope>
</reference>
<dbReference type="FunFam" id="2.10.25.10:FF:000055">
    <property type="entry name" value="alpha-tectorin isoform X1"/>
    <property type="match status" value="7"/>
</dbReference>
<dbReference type="GeneTree" id="ENSGT00950000183155"/>
<feature type="domain" description="VWFD" evidence="4">
    <location>
        <begin position="1574"/>
        <end position="1750"/>
    </location>
</feature>
<feature type="domain" description="VWFD" evidence="4">
    <location>
        <begin position="2325"/>
        <end position="2495"/>
    </location>
</feature>
<accession>A0A3P8PI58</accession>
<dbReference type="CDD" id="cd19941">
    <property type="entry name" value="TIL"/>
    <property type="match status" value="11"/>
</dbReference>
<dbReference type="Proteomes" id="UP000265100">
    <property type="component" value="Chromosome 3"/>
</dbReference>